<name>A0ABT2N5P6_9CYAN</name>
<dbReference type="EMBL" id="JAMXFA010000010">
    <property type="protein sequence ID" value="MCT7978013.1"/>
    <property type="molecule type" value="Genomic_DNA"/>
</dbReference>
<gene>
    <name evidence="1" type="ORF">NG792_09880</name>
</gene>
<proteinExistence type="predicted"/>
<evidence type="ECO:0000313" key="2">
    <source>
        <dbReference type="Proteomes" id="UP001525961"/>
    </source>
</evidence>
<sequence>MLNGSSDRLSYGIMGEVNWVKFRFTAIMLWAIAPLIRKGSKPTGPHARAVGGLSGSSFFCW</sequence>
<accession>A0ABT2N5P6</accession>
<keyword evidence="2" id="KW-1185">Reference proteome</keyword>
<comment type="caution">
    <text evidence="1">The sequence shown here is derived from an EMBL/GenBank/DDBJ whole genome shotgun (WGS) entry which is preliminary data.</text>
</comment>
<reference evidence="1 2" key="1">
    <citation type="journal article" date="2022" name="Front. Microbiol.">
        <title>High genomic differentiation and limited gene flow indicate recent cryptic speciation within the genus Laspinema (cyanobacteria).</title>
        <authorList>
            <person name="Stanojkovic A."/>
            <person name="Skoupy S."/>
            <person name="Skaloud P."/>
            <person name="Dvorak P."/>
        </authorList>
    </citation>
    <scope>NUCLEOTIDE SEQUENCE [LARGE SCALE GENOMIC DNA]</scope>
    <source>
        <strain evidence="1 2">D3b</strain>
    </source>
</reference>
<dbReference type="Proteomes" id="UP001525961">
    <property type="component" value="Unassembled WGS sequence"/>
</dbReference>
<organism evidence="1 2">
    <name type="scientific">Laspinema olomoucense D3b</name>
    <dbReference type="NCBI Taxonomy" id="2953688"/>
    <lineage>
        <taxon>Bacteria</taxon>
        <taxon>Bacillati</taxon>
        <taxon>Cyanobacteriota</taxon>
        <taxon>Cyanophyceae</taxon>
        <taxon>Oscillatoriophycideae</taxon>
        <taxon>Oscillatoriales</taxon>
        <taxon>Laspinemataceae</taxon>
        <taxon>Laspinema</taxon>
        <taxon>Laspinema olomoucense</taxon>
    </lineage>
</organism>
<dbReference type="RefSeq" id="WP_261196956.1">
    <property type="nucleotide sequence ID" value="NZ_JAMXFA010000010.1"/>
</dbReference>
<protein>
    <submittedName>
        <fullName evidence="1">Uncharacterized protein</fullName>
    </submittedName>
</protein>
<evidence type="ECO:0000313" key="1">
    <source>
        <dbReference type="EMBL" id="MCT7978013.1"/>
    </source>
</evidence>